<keyword evidence="3" id="KW-0677">Repeat</keyword>
<evidence type="ECO:0000313" key="8">
    <source>
        <dbReference type="Proteomes" id="UP000694382"/>
    </source>
</evidence>
<keyword evidence="5" id="KW-0862">Zinc</keyword>
<dbReference type="Ensembl" id="ENSCPVT00000028995.1">
    <property type="protein sequence ID" value="ENSCPVP00000027381.1"/>
    <property type="gene ID" value="ENSCPVG00000016790.1"/>
</dbReference>
<dbReference type="InterPro" id="IPR036236">
    <property type="entry name" value="Znf_C2H2_sf"/>
</dbReference>
<comment type="subcellular location">
    <subcellularLocation>
        <location evidence="1">Nucleus</location>
    </subcellularLocation>
</comment>
<evidence type="ECO:0000313" key="7">
    <source>
        <dbReference type="Ensembl" id="ENSCPVP00000027381.1"/>
    </source>
</evidence>
<dbReference type="SMART" id="SM00355">
    <property type="entry name" value="ZnF_C2H2"/>
    <property type="match status" value="3"/>
</dbReference>
<dbReference type="GO" id="GO:0008270">
    <property type="term" value="F:zinc ion binding"/>
    <property type="evidence" value="ECO:0007669"/>
    <property type="project" value="UniProtKB-KW"/>
</dbReference>
<dbReference type="GO" id="GO:0005667">
    <property type="term" value="C:transcription regulator complex"/>
    <property type="evidence" value="ECO:0007669"/>
    <property type="project" value="TreeGrafter"/>
</dbReference>
<sequence>MKSKAMLKPFPHSPHFRGPFPGVDHLVADQALAEALSTFLAQGGSFLLKAPWAGFGAHPPVGSLGIFIPMGILHGGVTQNCIFHEVLPRRFVLSGLHPQLLGRGRRSPQCIPSRTGLQIHTDERPFCCPDCGKGFKRKSLLIRHQLIHTGERPYECPTCGKRFQTSSNLRLHERIHTEERPFLCHDCGKGFKKKFSLIRHRRIHTGERPDEFSTSWQELLHELGLDQASMESPVREVL</sequence>
<evidence type="ECO:0000256" key="1">
    <source>
        <dbReference type="ARBA" id="ARBA00004123"/>
    </source>
</evidence>
<evidence type="ECO:0000256" key="3">
    <source>
        <dbReference type="ARBA" id="ARBA00022737"/>
    </source>
</evidence>
<accession>A0A8U8BJD7</accession>
<keyword evidence="8" id="KW-1185">Reference proteome</keyword>
<dbReference type="PROSITE" id="PS50157">
    <property type="entry name" value="ZINC_FINGER_C2H2_2"/>
    <property type="match status" value="3"/>
</dbReference>
<dbReference type="PANTHER" id="PTHR14003">
    <property type="entry name" value="TRANSCRIPTIONAL REPRESSOR PROTEIN YY"/>
    <property type="match status" value="1"/>
</dbReference>
<dbReference type="PROSITE" id="PS00028">
    <property type="entry name" value="ZINC_FINGER_C2H2_1"/>
    <property type="match status" value="3"/>
</dbReference>
<dbReference type="GO" id="GO:0031519">
    <property type="term" value="C:PcG protein complex"/>
    <property type="evidence" value="ECO:0007669"/>
    <property type="project" value="TreeGrafter"/>
</dbReference>
<reference evidence="7" key="1">
    <citation type="submission" date="2025-08" db="UniProtKB">
        <authorList>
            <consortium name="Ensembl"/>
        </authorList>
    </citation>
    <scope>IDENTIFICATION</scope>
</reference>
<dbReference type="PANTHER" id="PTHR14003:SF23">
    <property type="entry name" value="ZINC FINGER PROTEIN 143"/>
    <property type="match status" value="1"/>
</dbReference>
<dbReference type="FunFam" id="3.30.160.60:FF:001270">
    <property type="entry name" value="zinc finger protein 583 isoform X1"/>
    <property type="match status" value="1"/>
</dbReference>
<keyword evidence="6" id="KW-0539">Nucleus</keyword>
<proteinExistence type="predicted"/>
<dbReference type="InterPro" id="IPR013087">
    <property type="entry name" value="Znf_C2H2_type"/>
</dbReference>
<evidence type="ECO:0000256" key="4">
    <source>
        <dbReference type="ARBA" id="ARBA00022771"/>
    </source>
</evidence>
<dbReference type="Pfam" id="PF00096">
    <property type="entry name" value="zf-C2H2"/>
    <property type="match status" value="3"/>
</dbReference>
<keyword evidence="2" id="KW-0479">Metal-binding</keyword>
<dbReference type="FunFam" id="3.30.160.60:FF:000688">
    <property type="entry name" value="zinc finger protein 197 isoform X1"/>
    <property type="match status" value="2"/>
</dbReference>
<protein>
    <submittedName>
        <fullName evidence="7">Uncharacterized protein</fullName>
    </submittedName>
</protein>
<reference evidence="7" key="2">
    <citation type="submission" date="2025-09" db="UniProtKB">
        <authorList>
            <consortium name="Ensembl"/>
        </authorList>
    </citation>
    <scope>IDENTIFICATION</scope>
</reference>
<keyword evidence="4" id="KW-0863">Zinc-finger</keyword>
<dbReference type="Gene3D" id="3.30.160.60">
    <property type="entry name" value="Classic Zinc Finger"/>
    <property type="match status" value="3"/>
</dbReference>
<dbReference type="GO" id="GO:0000981">
    <property type="term" value="F:DNA-binding transcription factor activity, RNA polymerase II-specific"/>
    <property type="evidence" value="ECO:0007669"/>
    <property type="project" value="TreeGrafter"/>
</dbReference>
<evidence type="ECO:0000256" key="5">
    <source>
        <dbReference type="ARBA" id="ARBA00022833"/>
    </source>
</evidence>
<dbReference type="SUPFAM" id="SSF57667">
    <property type="entry name" value="beta-beta-alpha zinc fingers"/>
    <property type="match status" value="2"/>
</dbReference>
<dbReference type="GO" id="GO:0000978">
    <property type="term" value="F:RNA polymerase II cis-regulatory region sequence-specific DNA binding"/>
    <property type="evidence" value="ECO:0007669"/>
    <property type="project" value="TreeGrafter"/>
</dbReference>
<dbReference type="Proteomes" id="UP000694382">
    <property type="component" value="Unassembled WGS sequence"/>
</dbReference>
<dbReference type="AlphaFoldDB" id="A0A8U8BJD7"/>
<name>A0A8U8BJD7_GEOPR</name>
<evidence type="ECO:0000256" key="6">
    <source>
        <dbReference type="ARBA" id="ARBA00023242"/>
    </source>
</evidence>
<organism evidence="7 8">
    <name type="scientific">Geospiza parvula</name>
    <name type="common">Small tree-finch</name>
    <name type="synonym">Camarhynchus parvulus</name>
    <dbReference type="NCBI Taxonomy" id="87175"/>
    <lineage>
        <taxon>Eukaryota</taxon>
        <taxon>Metazoa</taxon>
        <taxon>Chordata</taxon>
        <taxon>Craniata</taxon>
        <taxon>Vertebrata</taxon>
        <taxon>Euteleostomi</taxon>
        <taxon>Archelosauria</taxon>
        <taxon>Archosauria</taxon>
        <taxon>Dinosauria</taxon>
        <taxon>Saurischia</taxon>
        <taxon>Theropoda</taxon>
        <taxon>Coelurosauria</taxon>
        <taxon>Aves</taxon>
        <taxon>Neognathae</taxon>
        <taxon>Neoaves</taxon>
        <taxon>Telluraves</taxon>
        <taxon>Australaves</taxon>
        <taxon>Passeriformes</taxon>
        <taxon>Thraupidae</taxon>
        <taxon>Camarhynchus</taxon>
    </lineage>
</organism>
<evidence type="ECO:0000256" key="2">
    <source>
        <dbReference type="ARBA" id="ARBA00022723"/>
    </source>
</evidence>
<dbReference type="GO" id="GO:0000785">
    <property type="term" value="C:chromatin"/>
    <property type="evidence" value="ECO:0007669"/>
    <property type="project" value="TreeGrafter"/>
</dbReference>